<name>F8SJT4_BPPA3</name>
<dbReference type="GeneID" id="26643583"/>
<dbReference type="RefSeq" id="YP_009217135.1">
    <property type="nucleotide sequence ID" value="NC_028999.1"/>
</dbReference>
<evidence type="ECO:0000313" key="2">
    <source>
        <dbReference type="Proteomes" id="UP000008388"/>
    </source>
</evidence>
<organismHost>
    <name type="scientific">Pseudomonas aeruginosa</name>
    <dbReference type="NCBI Taxonomy" id="287"/>
</organismHost>
<protein>
    <submittedName>
        <fullName evidence="1">Uncharacterized protein 052</fullName>
    </submittedName>
</protein>
<proteinExistence type="predicted"/>
<gene>
    <name evidence="1" type="primary">052</name>
</gene>
<evidence type="ECO:0000313" key="1">
    <source>
        <dbReference type="EMBL" id="AEH03479.1"/>
    </source>
</evidence>
<dbReference type="KEGG" id="vg:26643583"/>
<organism evidence="1 2">
    <name type="scientific">Pseudomonas phage PhiPA3</name>
    <name type="common">Pseudomonas aeruginosa phage PhiPA3</name>
    <dbReference type="NCBI Taxonomy" id="998086"/>
    <lineage>
        <taxon>Viruses</taxon>
        <taxon>Duplodnaviria</taxon>
        <taxon>Heunggongvirae</taxon>
        <taxon>Uroviricota</taxon>
        <taxon>Caudoviricetes</taxon>
        <taxon>Chimalliviridae</taxon>
        <taxon>Miltoncavirus</taxon>
        <taxon>Miltoncavirus PhiPA3</taxon>
    </lineage>
</organism>
<reference evidence="1 2" key="1">
    <citation type="journal article" date="2011" name="Microbiology">
        <title>The Pseudomonas aeruginosa generalized transducing phage phiPA3 is a new member of the phiKZ-like group of 'jumbo' phages, and infects model laboratory strains and clinical isolates from cystic fibrosis patients.</title>
        <authorList>
            <person name="Monson R."/>
            <person name="Foulds I."/>
            <person name="Foweraker J."/>
            <person name="Welch M."/>
            <person name="Salmond G.P."/>
        </authorList>
    </citation>
    <scope>NUCLEOTIDE SEQUENCE [LARGE SCALE GENOMIC DNA]</scope>
</reference>
<dbReference type="EMBL" id="HQ630627">
    <property type="protein sequence ID" value="AEH03479.1"/>
    <property type="molecule type" value="Genomic_DNA"/>
</dbReference>
<sequence length="550" mass="62495">MPNMYNQVSELFLYSTYFHGMDLTRCNRDAVEWFMTHLADAVQHDFDNLDGEQLDDRIKARIAGLQDVIQQALTGEGVLCEQPGAIKVEVNGIHRFIQMNHDFNRVKMAVQKLITGAIGVIRPGVTTHQVRDLEKVLSKEWTVMTNSARKEALVNYIALLANCHNNSQTNQLLPEAKVPQRIFLNPRNRSTIMQHDDENIRSGTSDSFEDTNNERTGLPRLNERLRSNRATKVDITDAPDLTDARYSDNGDIHLKKIFLNISATAIAKAGLLIENFTDDNFDRIVNHAASLFGPCLDTNSEELINNQLSILATFVRDVYDEQTKSTGEPRELSLIERKFSGNIPLDIDKGYLSIQRNDTESSDQIGFVYNDENREFTKASSEEEQRMRDEIVAICSGPSIDALHHKAALDYQRAIQEANDVRAEGSNTSHMKYKQLMQKARAHYLQTVEMIDKGVMVENDGLLATNVINARTRLAAYRCNGNELVKLHREVVERRDALQAAEECRLTQERGELIRDIMEKVISRIMDAQRQGELTEIVRNLIDELNVHAK</sequence>
<keyword evidence="2" id="KW-1185">Reference proteome</keyword>
<accession>F8SJT4</accession>
<dbReference type="Proteomes" id="UP000008388">
    <property type="component" value="Segment"/>
</dbReference>